<keyword evidence="2" id="KW-1185">Reference proteome</keyword>
<evidence type="ECO:0000313" key="1">
    <source>
        <dbReference type="EMBL" id="GBP64535.1"/>
    </source>
</evidence>
<dbReference type="AlphaFoldDB" id="A0A4C1XQQ4"/>
<name>A0A4C1XQQ4_EUMVA</name>
<proteinExistence type="predicted"/>
<organism evidence="1 2">
    <name type="scientific">Eumeta variegata</name>
    <name type="common">Bagworm moth</name>
    <name type="synonym">Eumeta japonica</name>
    <dbReference type="NCBI Taxonomy" id="151549"/>
    <lineage>
        <taxon>Eukaryota</taxon>
        <taxon>Metazoa</taxon>
        <taxon>Ecdysozoa</taxon>
        <taxon>Arthropoda</taxon>
        <taxon>Hexapoda</taxon>
        <taxon>Insecta</taxon>
        <taxon>Pterygota</taxon>
        <taxon>Neoptera</taxon>
        <taxon>Endopterygota</taxon>
        <taxon>Lepidoptera</taxon>
        <taxon>Glossata</taxon>
        <taxon>Ditrysia</taxon>
        <taxon>Tineoidea</taxon>
        <taxon>Psychidae</taxon>
        <taxon>Oiketicinae</taxon>
        <taxon>Eumeta</taxon>
    </lineage>
</organism>
<comment type="caution">
    <text evidence="1">The sequence shown here is derived from an EMBL/GenBank/DDBJ whole genome shotgun (WGS) entry which is preliminary data.</text>
</comment>
<evidence type="ECO:0000313" key="2">
    <source>
        <dbReference type="Proteomes" id="UP000299102"/>
    </source>
</evidence>
<dbReference type="EMBL" id="BGZK01000900">
    <property type="protein sequence ID" value="GBP64535.1"/>
    <property type="molecule type" value="Genomic_DNA"/>
</dbReference>
<dbReference type="Proteomes" id="UP000299102">
    <property type="component" value="Unassembled WGS sequence"/>
</dbReference>
<sequence>MRASKRVILVSYMAQADNVWQVHRTSARRHAVNDRAHGFRGLEKNRICDGGGSEKIGDLIEGRVGSLELSLAGRNTTAVIFYFTCETVWFIISNKKFAAKPYTVTGNYGTLHCACLTYLAGLYLIKIKPFILCLEENVNPSIAEVVNTLVSRVLHCARAKGWRVQVTQYKAKRDVC</sequence>
<protein>
    <submittedName>
        <fullName evidence="1">Uncharacterized protein</fullName>
    </submittedName>
</protein>
<reference evidence="1 2" key="1">
    <citation type="journal article" date="2019" name="Commun. Biol.">
        <title>The bagworm genome reveals a unique fibroin gene that provides high tensile strength.</title>
        <authorList>
            <person name="Kono N."/>
            <person name="Nakamura H."/>
            <person name="Ohtoshi R."/>
            <person name="Tomita M."/>
            <person name="Numata K."/>
            <person name="Arakawa K."/>
        </authorList>
    </citation>
    <scope>NUCLEOTIDE SEQUENCE [LARGE SCALE GENOMIC DNA]</scope>
</reference>
<accession>A0A4C1XQQ4</accession>
<gene>
    <name evidence="1" type="ORF">EVAR_53034_1</name>
</gene>